<dbReference type="Proteomes" id="UP001259347">
    <property type="component" value="Unassembled WGS sequence"/>
</dbReference>
<dbReference type="Gene3D" id="2.170.120.20">
    <property type="entry name" value="Ribosomal protein L25, beta domain"/>
    <property type="match status" value="1"/>
</dbReference>
<evidence type="ECO:0000259" key="7">
    <source>
        <dbReference type="Pfam" id="PF14693"/>
    </source>
</evidence>
<dbReference type="GO" id="GO:0005840">
    <property type="term" value="C:ribosome"/>
    <property type="evidence" value="ECO:0007669"/>
    <property type="project" value="UniProtKB-KW"/>
</dbReference>
<evidence type="ECO:0000256" key="4">
    <source>
        <dbReference type="ARBA" id="ARBA00023274"/>
    </source>
</evidence>
<evidence type="ECO:0000256" key="5">
    <source>
        <dbReference type="HAMAP-Rule" id="MF_01334"/>
    </source>
</evidence>
<dbReference type="EMBL" id="JAVDUM010000001">
    <property type="protein sequence ID" value="MDR6865667.1"/>
    <property type="molecule type" value="Genomic_DNA"/>
</dbReference>
<dbReference type="InterPro" id="IPR020057">
    <property type="entry name" value="Ribosomal_bL25_b-dom"/>
</dbReference>
<evidence type="ECO:0000259" key="6">
    <source>
        <dbReference type="Pfam" id="PF01386"/>
    </source>
</evidence>
<dbReference type="NCBIfam" id="NF004131">
    <property type="entry name" value="PRK05618.2-1"/>
    <property type="match status" value="1"/>
</dbReference>
<dbReference type="InterPro" id="IPR020056">
    <property type="entry name" value="Rbsml_bL25/Gln-tRNA_synth_N"/>
</dbReference>
<dbReference type="Pfam" id="PF14693">
    <property type="entry name" value="Ribosomal_TL5_C"/>
    <property type="match status" value="1"/>
</dbReference>
<keyword evidence="2 5" id="KW-0694">RNA-binding</keyword>
<dbReference type="RefSeq" id="WP_310016704.1">
    <property type="nucleotide sequence ID" value="NZ_JAVDUM010000001.1"/>
</dbReference>
<comment type="subunit">
    <text evidence="5">Part of the 50S ribosomal subunit; part of the 5S rRNA/L5/L18/L25 subcomplex. Contacts the 5S rRNA. Binds to the 5S rRNA independently of L5 and L18.</text>
</comment>
<accession>A0ABU1S7R7</accession>
<evidence type="ECO:0000256" key="3">
    <source>
        <dbReference type="ARBA" id="ARBA00022980"/>
    </source>
</evidence>
<protein>
    <recommendedName>
        <fullName evidence="5">Large ribosomal subunit protein bL25</fullName>
    </recommendedName>
    <alternativeName>
        <fullName evidence="5">General stress protein CTC</fullName>
    </alternativeName>
</protein>
<comment type="function">
    <text evidence="5">This is one of the proteins that binds to the 5S RNA in the ribosome where it forms part of the central protuberance.</text>
</comment>
<dbReference type="HAMAP" id="MF_01334">
    <property type="entry name" value="Ribosomal_bL25_CTC"/>
    <property type="match status" value="1"/>
</dbReference>
<name>A0ABU1S7R7_9MICO</name>
<dbReference type="Pfam" id="PF01386">
    <property type="entry name" value="Ribosomal_L25p"/>
    <property type="match status" value="1"/>
</dbReference>
<dbReference type="NCBIfam" id="TIGR00731">
    <property type="entry name" value="bL25_bact_ctc"/>
    <property type="match status" value="1"/>
</dbReference>
<gene>
    <name evidence="5" type="primary">rplY</name>
    <name evidence="5" type="synonym">ctc</name>
    <name evidence="8" type="ORF">J2Y69_000249</name>
</gene>
<proteinExistence type="inferred from homology"/>
<dbReference type="CDD" id="cd00495">
    <property type="entry name" value="Ribosomal_L25_TL5_CTC"/>
    <property type="match status" value="1"/>
</dbReference>
<keyword evidence="4 5" id="KW-0687">Ribonucleoprotein</keyword>
<evidence type="ECO:0000256" key="2">
    <source>
        <dbReference type="ARBA" id="ARBA00022884"/>
    </source>
</evidence>
<keyword evidence="1 5" id="KW-0699">rRNA-binding</keyword>
<feature type="domain" description="Large ribosomal subunit protein bL25 L25" evidence="6">
    <location>
        <begin position="10"/>
        <end position="91"/>
    </location>
</feature>
<dbReference type="InterPro" id="IPR029751">
    <property type="entry name" value="Ribosomal_L25_dom"/>
</dbReference>
<keyword evidence="3 5" id="KW-0689">Ribosomal protein</keyword>
<keyword evidence="9" id="KW-1185">Reference proteome</keyword>
<dbReference type="InterPro" id="IPR020930">
    <property type="entry name" value="Ribosomal_uL5_bac-type"/>
</dbReference>
<feature type="domain" description="Large ribosomal subunit protein bL25 beta" evidence="7">
    <location>
        <begin position="99"/>
        <end position="178"/>
    </location>
</feature>
<evidence type="ECO:0000313" key="8">
    <source>
        <dbReference type="EMBL" id="MDR6865667.1"/>
    </source>
</evidence>
<dbReference type="PANTHER" id="PTHR33284">
    <property type="entry name" value="RIBOSOMAL PROTEIN L25/GLN-TRNA SYNTHETASE, ANTI-CODON-BINDING DOMAIN-CONTAINING PROTEIN"/>
    <property type="match status" value="1"/>
</dbReference>
<dbReference type="InterPro" id="IPR037121">
    <property type="entry name" value="Ribosomal_bL25_C"/>
</dbReference>
<comment type="caution">
    <text evidence="8">The sequence shown here is derived from an EMBL/GenBank/DDBJ whole genome shotgun (WGS) entry which is preliminary data.</text>
</comment>
<comment type="similarity">
    <text evidence="5">Belongs to the bacterial ribosomal protein bL25 family. CTC subfamily.</text>
</comment>
<sequence>MTDENKVPTEVRTNFGKGFARRLRAAGQIPAVLYGHGTDPVHLALPGHQISLIIRRANALLRLDIEGKEQLALVKDVQKDPVHQIIEHIDLLVVTKGEKVTVEIPVIVTGESFSGTIVTVDVATVRLEVEATHIPQHVEVSVEGLEDGAHITASDVTLPKGATLIDEPDLLLVLVSTPSGEAGDDEAEASEAAAE</sequence>
<evidence type="ECO:0000313" key="9">
    <source>
        <dbReference type="Proteomes" id="UP001259347"/>
    </source>
</evidence>
<evidence type="ECO:0000256" key="1">
    <source>
        <dbReference type="ARBA" id="ARBA00022730"/>
    </source>
</evidence>
<dbReference type="PANTHER" id="PTHR33284:SF1">
    <property type="entry name" value="RIBOSOMAL PROTEIN L25_GLN-TRNA SYNTHETASE, ANTI-CODON-BINDING DOMAIN-CONTAINING PROTEIN"/>
    <property type="match status" value="1"/>
</dbReference>
<reference evidence="8 9" key="1">
    <citation type="submission" date="2023-07" db="EMBL/GenBank/DDBJ databases">
        <title>Sorghum-associated microbial communities from plants grown in Nebraska, USA.</title>
        <authorList>
            <person name="Schachtman D."/>
        </authorList>
    </citation>
    <scope>NUCLEOTIDE SEQUENCE [LARGE SCALE GENOMIC DNA]</scope>
    <source>
        <strain evidence="8 9">2980</strain>
    </source>
</reference>
<dbReference type="InterPro" id="IPR001021">
    <property type="entry name" value="Ribosomal_bL25_long"/>
</dbReference>
<organism evidence="8 9">
    <name type="scientific">Microbacterium resistens</name>
    <dbReference type="NCBI Taxonomy" id="156977"/>
    <lineage>
        <taxon>Bacteria</taxon>
        <taxon>Bacillati</taxon>
        <taxon>Actinomycetota</taxon>
        <taxon>Actinomycetes</taxon>
        <taxon>Micrococcales</taxon>
        <taxon>Microbacteriaceae</taxon>
        <taxon>Microbacterium</taxon>
    </lineage>
</organism>
<dbReference type="Gene3D" id="2.40.240.10">
    <property type="entry name" value="Ribosomal Protein L25, Chain P"/>
    <property type="match status" value="1"/>
</dbReference>
<dbReference type="InterPro" id="IPR011035">
    <property type="entry name" value="Ribosomal_bL25/Gln-tRNA_synth"/>
</dbReference>
<dbReference type="SUPFAM" id="SSF50715">
    <property type="entry name" value="Ribosomal protein L25-like"/>
    <property type="match status" value="1"/>
</dbReference>